<sequence>MSGFEVIGAVTAAGQFLEQGHKIVRFISAVVSQVADGQDQIKAWLEELETLNAIVEQIRSNAKLHSAETEKVLVRSKGHAGKLEVQLRSLSFNPEESTLKKTWRAICTLEQEKSIMDIIQSLEREKQSLNSLLSLALTSMTEAGFSSVEAKLDAMALHSPPPGSDEERCLRALFLTDPIADRAGLVTKKGRLVDGTCDWVVKTKEFISWRQEEGGLLWITGRPGQGKTMLSIFLTTYLEEWAIQFSERGLELITYFFCDNRDSRKNHPTAVLRGLLTLLLKRMPRLITYILPSYRVQGVNLFEQSSFESLWNIFIDVVNHSGLQRVSCIIDGLDECEPVADLEAFLTKIESVPRTAPRVGMIIASREYPKCLSVALGQAPRIRLDTDHENEVRADLEAYIAKNVEELRSKATYNFPDALVGRIKHTLRERSEGTFIWVSFVVKELRNKEAAEVENCLEELPKGLDNMYARMLTQVDNSRRDKVRNILCWCTFAQRPLELWELAAALEIEAPATGTLHAIDVARSYVAYCGSFVTLVKNKGSGWPSKYPKYYPDQISASQSKQTSFIPRTKRDTDVLELVHQSAKDFLIKMPLMQTMGPNTWMNPLDPEQEQSELASKCLRCLQKTSLWADNNRHYLKQVRTDKQSYFGQIDSLWRASKRELKKHGLLFYASEFWHEHLRNVRNPAEQNRVVQQHHDFFRKDSPARETWMEYGLYSSSSTFYQLSKEGTLLEVACYLGLDFLLPPLSRRRKLLGWAPLRLKNYLKPPLALAIAKGHVEIVKYLIQRGTEVNGREEANGFRGANYRLDIQASWTPLWLACKYAHLEMAQLLLKAGAKVNDPGHPEPPLHMAASFFKQELIVLLIACGADVEATDELGDTVFHRIVTLRQRQRESLALLETLRIILRSPHGPVAARIPNRQGKTLFHLVAEYGFSDMLKELLEPRWKLSDLCTSKREFGYTPLHEAWSTDVVRMLLAVKGVDPNAQDDKGRTLLHRMAEYETDAEDDAVQVFLSHAGVTVDARDFEDKTPLHLASYWGLYKNVKLLLQDGKADINSRSSEQQTPLHALIQGVADSSLPGYPGHGSNDWGKTMLTLLEAGADVSLEDSAGRKPSDLITKIEGRGDFPKRRLDPDSLDEFLKDEALGPELSRWRRKDRWTETEYEASSYEQ</sequence>
<dbReference type="SUPFAM" id="SSF48403">
    <property type="entry name" value="Ankyrin repeat"/>
    <property type="match status" value="1"/>
</dbReference>
<dbReference type="PROSITE" id="PS50088">
    <property type="entry name" value="ANK_REPEAT"/>
    <property type="match status" value="4"/>
</dbReference>
<dbReference type="PANTHER" id="PTHR10039:SF5">
    <property type="entry name" value="NACHT DOMAIN-CONTAINING PROTEIN"/>
    <property type="match status" value="1"/>
</dbReference>
<evidence type="ECO:0000313" key="5">
    <source>
        <dbReference type="EMBL" id="KDN67071.1"/>
    </source>
</evidence>
<dbReference type="HOGENOM" id="CLU_000288_34_23_1"/>
<organism evidence="5 6">
    <name type="scientific">Colletotrichum sublineola</name>
    <name type="common">Sorghum anthracnose fungus</name>
    <dbReference type="NCBI Taxonomy" id="1173701"/>
    <lineage>
        <taxon>Eukaryota</taxon>
        <taxon>Fungi</taxon>
        <taxon>Dikarya</taxon>
        <taxon>Ascomycota</taxon>
        <taxon>Pezizomycotina</taxon>
        <taxon>Sordariomycetes</taxon>
        <taxon>Hypocreomycetidae</taxon>
        <taxon>Glomerellales</taxon>
        <taxon>Glomerellaceae</taxon>
        <taxon>Colletotrichum</taxon>
        <taxon>Colletotrichum graminicola species complex</taxon>
    </lineage>
</organism>
<protein>
    <submittedName>
        <fullName evidence="5">Putative ankyrin repeat domain-containing protein 52</fullName>
    </submittedName>
</protein>
<feature type="repeat" description="ANK" evidence="2">
    <location>
        <begin position="841"/>
        <end position="873"/>
    </location>
</feature>
<evidence type="ECO:0000256" key="3">
    <source>
        <dbReference type="SAM" id="MobiDB-lite"/>
    </source>
</evidence>
<name>A0A066XMU2_COLSU</name>
<evidence type="ECO:0000259" key="4">
    <source>
        <dbReference type="Pfam" id="PF24883"/>
    </source>
</evidence>
<feature type="repeat" description="ANK" evidence="2">
    <location>
        <begin position="1023"/>
        <end position="1047"/>
    </location>
</feature>
<feature type="region of interest" description="Disordered" evidence="3">
    <location>
        <begin position="1104"/>
        <end position="1129"/>
    </location>
</feature>
<evidence type="ECO:0000256" key="1">
    <source>
        <dbReference type="ARBA" id="ARBA00022737"/>
    </source>
</evidence>
<feature type="repeat" description="ANK" evidence="2">
    <location>
        <begin position="762"/>
        <end position="794"/>
    </location>
</feature>
<dbReference type="OMA" id="ARETWME"/>
<dbReference type="InterPro" id="IPR002110">
    <property type="entry name" value="Ankyrin_rpt"/>
</dbReference>
<gene>
    <name evidence="5" type="ORF">CSUB01_01714</name>
</gene>
<dbReference type="Gene3D" id="1.25.40.20">
    <property type="entry name" value="Ankyrin repeat-containing domain"/>
    <property type="match status" value="2"/>
</dbReference>
<dbReference type="SUPFAM" id="SSF52540">
    <property type="entry name" value="P-loop containing nucleoside triphosphate hydrolases"/>
    <property type="match status" value="1"/>
</dbReference>
<dbReference type="InterPro" id="IPR027417">
    <property type="entry name" value="P-loop_NTPase"/>
</dbReference>
<dbReference type="EMBL" id="JMSE01000842">
    <property type="protein sequence ID" value="KDN67071.1"/>
    <property type="molecule type" value="Genomic_DNA"/>
</dbReference>
<dbReference type="Pfam" id="PF24883">
    <property type="entry name" value="NPHP3_N"/>
    <property type="match status" value="1"/>
</dbReference>
<dbReference type="OrthoDB" id="4849308at2759"/>
<feature type="repeat" description="ANK" evidence="2">
    <location>
        <begin position="809"/>
        <end position="841"/>
    </location>
</feature>
<dbReference type="Gene3D" id="3.40.50.300">
    <property type="entry name" value="P-loop containing nucleotide triphosphate hydrolases"/>
    <property type="match status" value="1"/>
</dbReference>
<keyword evidence="6" id="KW-1185">Reference proteome</keyword>
<reference evidence="6" key="1">
    <citation type="journal article" date="2014" name="Genome Announc.">
        <title>Draft genome sequence of Colletotrichum sublineola, a destructive pathogen of cultivated sorghum.</title>
        <authorList>
            <person name="Baroncelli R."/>
            <person name="Sanz-Martin J.M."/>
            <person name="Rech G.E."/>
            <person name="Sukno S.A."/>
            <person name="Thon M.R."/>
        </authorList>
    </citation>
    <scope>NUCLEOTIDE SEQUENCE [LARGE SCALE GENOMIC DNA]</scope>
    <source>
        <strain evidence="6">TX430BB</strain>
    </source>
</reference>
<comment type="caution">
    <text evidence="5">The sequence shown here is derived from an EMBL/GenBank/DDBJ whole genome shotgun (WGS) entry which is preliminary data.</text>
</comment>
<dbReference type="SMART" id="SM00248">
    <property type="entry name" value="ANK"/>
    <property type="match status" value="7"/>
</dbReference>
<dbReference type="STRING" id="1173701.A0A066XMU2"/>
<dbReference type="PROSITE" id="PS50297">
    <property type="entry name" value="ANK_REP_REGION"/>
    <property type="match status" value="4"/>
</dbReference>
<evidence type="ECO:0000256" key="2">
    <source>
        <dbReference type="PROSITE-ProRule" id="PRU00023"/>
    </source>
</evidence>
<accession>A0A066XMU2</accession>
<dbReference type="Pfam" id="PF12796">
    <property type="entry name" value="Ank_2"/>
    <property type="match status" value="2"/>
</dbReference>
<dbReference type="Proteomes" id="UP000027238">
    <property type="component" value="Unassembled WGS sequence"/>
</dbReference>
<dbReference type="PANTHER" id="PTHR10039">
    <property type="entry name" value="AMELOGENIN"/>
    <property type="match status" value="1"/>
</dbReference>
<dbReference type="Pfam" id="PF00023">
    <property type="entry name" value="Ank"/>
    <property type="match status" value="1"/>
</dbReference>
<dbReference type="InterPro" id="IPR056884">
    <property type="entry name" value="NPHP3-like_N"/>
</dbReference>
<keyword evidence="1" id="KW-0677">Repeat</keyword>
<dbReference type="AlphaFoldDB" id="A0A066XMU2"/>
<feature type="domain" description="Nephrocystin 3-like N-terminal" evidence="4">
    <location>
        <begin position="195"/>
        <end position="366"/>
    </location>
</feature>
<dbReference type="eggNOG" id="KOG4177">
    <property type="taxonomic scope" value="Eukaryota"/>
</dbReference>
<keyword evidence="2" id="KW-0040">ANK repeat</keyword>
<proteinExistence type="predicted"/>
<evidence type="ECO:0000313" key="6">
    <source>
        <dbReference type="Proteomes" id="UP000027238"/>
    </source>
</evidence>
<dbReference type="InterPro" id="IPR036770">
    <property type="entry name" value="Ankyrin_rpt-contain_sf"/>
</dbReference>